<evidence type="ECO:0000313" key="9">
    <source>
        <dbReference type="EMBL" id="KKP92525.1"/>
    </source>
</evidence>
<dbReference type="AlphaFoldDB" id="A0A0G0FYU5"/>
<protein>
    <submittedName>
        <fullName evidence="9">PepF/M3 family oligoendopeptidase</fullName>
    </submittedName>
</protein>
<keyword evidence="4 6" id="KW-0862">Zinc</keyword>
<evidence type="ECO:0000256" key="2">
    <source>
        <dbReference type="ARBA" id="ARBA00022723"/>
    </source>
</evidence>
<dbReference type="Pfam" id="PF08439">
    <property type="entry name" value="Peptidase_M3_N"/>
    <property type="match status" value="1"/>
</dbReference>
<dbReference type="SUPFAM" id="SSF55486">
    <property type="entry name" value="Metalloproteases ('zincins'), catalytic domain"/>
    <property type="match status" value="1"/>
</dbReference>
<comment type="similarity">
    <text evidence="6">Belongs to the peptidase M3 family.</text>
</comment>
<dbReference type="Gene3D" id="1.10.1370.20">
    <property type="entry name" value="Oligoendopeptidase f, C-terminal domain"/>
    <property type="match status" value="1"/>
</dbReference>
<dbReference type="InterPro" id="IPR042088">
    <property type="entry name" value="OligoPept_F_C"/>
</dbReference>
<accession>A0A0G0FYU5</accession>
<keyword evidence="2 6" id="KW-0479">Metal-binding</keyword>
<gene>
    <name evidence="9" type="ORF">UR96_C0011G0011</name>
</gene>
<organism evidence="9 10">
    <name type="scientific">candidate division WS6 bacterium GW2011_GWC1_36_11</name>
    <dbReference type="NCBI Taxonomy" id="1619090"/>
    <lineage>
        <taxon>Bacteria</taxon>
        <taxon>Candidatus Dojkabacteria</taxon>
    </lineage>
</organism>
<dbReference type="GO" id="GO:0004222">
    <property type="term" value="F:metalloendopeptidase activity"/>
    <property type="evidence" value="ECO:0007669"/>
    <property type="project" value="InterPro"/>
</dbReference>
<dbReference type="Pfam" id="PF01432">
    <property type="entry name" value="Peptidase_M3"/>
    <property type="match status" value="1"/>
</dbReference>
<keyword evidence="1 6" id="KW-0645">Protease</keyword>
<evidence type="ECO:0000256" key="1">
    <source>
        <dbReference type="ARBA" id="ARBA00022670"/>
    </source>
</evidence>
<dbReference type="Gene3D" id="1.20.140.70">
    <property type="entry name" value="Oligopeptidase f, N-terminal domain"/>
    <property type="match status" value="1"/>
</dbReference>
<evidence type="ECO:0000313" key="10">
    <source>
        <dbReference type="Proteomes" id="UP000034140"/>
    </source>
</evidence>
<dbReference type="InterPro" id="IPR001567">
    <property type="entry name" value="Pept_M3A_M3B_dom"/>
</dbReference>
<dbReference type="GO" id="GO:0006508">
    <property type="term" value="P:proteolysis"/>
    <property type="evidence" value="ECO:0007669"/>
    <property type="project" value="UniProtKB-KW"/>
</dbReference>
<evidence type="ECO:0000256" key="5">
    <source>
        <dbReference type="ARBA" id="ARBA00023049"/>
    </source>
</evidence>
<evidence type="ECO:0000256" key="6">
    <source>
        <dbReference type="RuleBase" id="RU003435"/>
    </source>
</evidence>
<feature type="domain" description="Peptidase M3A/M3B catalytic" evidence="7">
    <location>
        <begin position="200"/>
        <end position="577"/>
    </location>
</feature>
<dbReference type="InterPro" id="IPR013647">
    <property type="entry name" value="OligopepF_N_dom"/>
</dbReference>
<feature type="domain" description="Oligopeptidase F N-terminal" evidence="8">
    <location>
        <begin position="113"/>
        <end position="169"/>
    </location>
</feature>
<comment type="cofactor">
    <cofactor evidence="6">
        <name>Zn(2+)</name>
        <dbReference type="ChEBI" id="CHEBI:29105"/>
    </cofactor>
    <text evidence="6">Binds 1 zinc ion.</text>
</comment>
<dbReference type="GO" id="GO:0046872">
    <property type="term" value="F:metal ion binding"/>
    <property type="evidence" value="ECO:0007669"/>
    <property type="project" value="UniProtKB-UniRule"/>
</dbReference>
<keyword evidence="3 6" id="KW-0378">Hydrolase</keyword>
<comment type="caution">
    <text evidence="9">The sequence shown here is derived from an EMBL/GenBank/DDBJ whole genome shotgun (WGS) entry which is preliminary data.</text>
</comment>
<dbReference type="EMBL" id="LBRE01000011">
    <property type="protein sequence ID" value="KKP92525.1"/>
    <property type="molecule type" value="Genomic_DNA"/>
</dbReference>
<name>A0A0G0FYU5_9BACT</name>
<proteinExistence type="inferred from homology"/>
<dbReference type="CDD" id="cd09610">
    <property type="entry name" value="M3B_PepF"/>
    <property type="match status" value="1"/>
</dbReference>
<keyword evidence="5 6" id="KW-0482">Metalloprotease</keyword>
<sequence length="587" mass="68291">MITKWNLKLLYNSETDPQIQKDIDLSTKNVHTFIKKWKTNKEYTKDPAILRKALDEYEKLQTTTGICDKPIYYFLLRNELDQTDSGIKARLNQIEEIDTKLINEIQFFGLNISKISKSKQKLFLEYDGLKPYKHYLEQAFLSTKYLLTDKEEKIFNLTSKTSHSNWVNMVSELLSKQKMMILDENIKKQEISYSEVNKYLDSQNKKVRDYAAKEYNKINSKYAEIAEFEINSILEDEKMSDEYRKIPRPDFSRHIADDIESKVVDTLVQTVTENFDISRAYFKRKAKLLGLKKLAYHERNVPLVGASMKYEYSEAIALVKKTFGNLDPQFVEFVEAFAKNGHYDVYPSKGKTGGAFCISINKSLPTYILLNHKDQLESVLTLAHESGHGIHAELSNEKQNALNCGHPTSLAEVASTFFEDFVLTEVLKDTKDEKVIQAILDKKIHDDTASIFRQVAFYNFEKELHHDFREKGFLTKEYISDLFCKHMKSYMGDAVIEDESMRNGWIYVSHFRRFFYVYSYASGLLISKALQKMVKDDKKNIVLVKRFLESGSTQSPKELFKGIGIDITKKEFWLNGIEEIKVLLNKL</sequence>
<evidence type="ECO:0000259" key="7">
    <source>
        <dbReference type="Pfam" id="PF01432"/>
    </source>
</evidence>
<evidence type="ECO:0000256" key="3">
    <source>
        <dbReference type="ARBA" id="ARBA00022801"/>
    </source>
</evidence>
<evidence type="ECO:0000259" key="8">
    <source>
        <dbReference type="Pfam" id="PF08439"/>
    </source>
</evidence>
<reference evidence="9 10" key="1">
    <citation type="journal article" date="2015" name="Nature">
        <title>rRNA introns, odd ribosomes, and small enigmatic genomes across a large radiation of phyla.</title>
        <authorList>
            <person name="Brown C.T."/>
            <person name="Hug L.A."/>
            <person name="Thomas B.C."/>
            <person name="Sharon I."/>
            <person name="Castelle C.J."/>
            <person name="Singh A."/>
            <person name="Wilkins M.J."/>
            <person name="Williams K.H."/>
            <person name="Banfield J.F."/>
        </authorList>
    </citation>
    <scope>NUCLEOTIDE SEQUENCE [LARGE SCALE GENOMIC DNA]</scope>
</reference>
<dbReference type="Proteomes" id="UP000034140">
    <property type="component" value="Unassembled WGS sequence"/>
</dbReference>
<evidence type="ECO:0000256" key="4">
    <source>
        <dbReference type="ARBA" id="ARBA00022833"/>
    </source>
</evidence>